<organism evidence="1 2">
    <name type="scientific">Phaedon cochleariae</name>
    <name type="common">Mustard beetle</name>
    <dbReference type="NCBI Taxonomy" id="80249"/>
    <lineage>
        <taxon>Eukaryota</taxon>
        <taxon>Metazoa</taxon>
        <taxon>Ecdysozoa</taxon>
        <taxon>Arthropoda</taxon>
        <taxon>Hexapoda</taxon>
        <taxon>Insecta</taxon>
        <taxon>Pterygota</taxon>
        <taxon>Neoptera</taxon>
        <taxon>Endopterygota</taxon>
        <taxon>Coleoptera</taxon>
        <taxon>Polyphaga</taxon>
        <taxon>Cucujiformia</taxon>
        <taxon>Chrysomeloidea</taxon>
        <taxon>Chrysomelidae</taxon>
        <taxon>Chrysomelinae</taxon>
        <taxon>Chrysomelini</taxon>
        <taxon>Phaedon</taxon>
    </lineage>
</organism>
<evidence type="ECO:0000313" key="2">
    <source>
        <dbReference type="Proteomes" id="UP001153737"/>
    </source>
</evidence>
<dbReference type="AlphaFoldDB" id="A0A9N9SCM7"/>
<protein>
    <submittedName>
        <fullName evidence="1">Uncharacterized protein</fullName>
    </submittedName>
</protein>
<dbReference type="Proteomes" id="UP001153737">
    <property type="component" value="Chromosome 11"/>
</dbReference>
<reference evidence="1" key="2">
    <citation type="submission" date="2022-10" db="EMBL/GenBank/DDBJ databases">
        <authorList>
            <consortium name="ENA_rothamsted_submissions"/>
            <consortium name="culmorum"/>
            <person name="King R."/>
        </authorList>
    </citation>
    <scope>NUCLEOTIDE SEQUENCE</scope>
</reference>
<name>A0A9N9SCM7_PHACE</name>
<keyword evidence="2" id="KW-1185">Reference proteome</keyword>
<accession>A0A9N9SCM7</accession>
<reference evidence="1" key="1">
    <citation type="submission" date="2022-01" db="EMBL/GenBank/DDBJ databases">
        <authorList>
            <person name="King R."/>
        </authorList>
    </citation>
    <scope>NUCLEOTIDE SEQUENCE</scope>
</reference>
<proteinExistence type="predicted"/>
<sequence>MIVVIVAKYVEKFETVDASDIEEEMTDMDELQATVVTIATDVDDHEVIVEANYVEKFETIDASDVDEMTDMAELQVQLH</sequence>
<gene>
    <name evidence="1" type="ORF">PHAECO_LOCUS2265</name>
</gene>
<evidence type="ECO:0000313" key="1">
    <source>
        <dbReference type="EMBL" id="CAG9814667.1"/>
    </source>
</evidence>
<dbReference type="EMBL" id="OU896717">
    <property type="protein sequence ID" value="CAG9814667.1"/>
    <property type="molecule type" value="Genomic_DNA"/>
</dbReference>